<dbReference type="KEGG" id="dpx:DAPPUDRAFT_314914"/>
<keyword evidence="2" id="KW-1185">Reference proteome</keyword>
<evidence type="ECO:0000313" key="1">
    <source>
        <dbReference type="EMBL" id="EFX84585.1"/>
    </source>
</evidence>
<protein>
    <submittedName>
        <fullName evidence="1">Uncharacterized protein</fullName>
    </submittedName>
</protein>
<dbReference type="PANTHER" id="PTHR33053:SF9">
    <property type="entry name" value="AGAP000105-PA"/>
    <property type="match status" value="1"/>
</dbReference>
<reference evidence="1 2" key="1">
    <citation type="journal article" date="2011" name="Science">
        <title>The ecoresponsive genome of Daphnia pulex.</title>
        <authorList>
            <person name="Colbourne J.K."/>
            <person name="Pfrender M.E."/>
            <person name="Gilbert D."/>
            <person name="Thomas W.K."/>
            <person name="Tucker A."/>
            <person name="Oakley T.H."/>
            <person name="Tokishita S."/>
            <person name="Aerts A."/>
            <person name="Arnold G.J."/>
            <person name="Basu M.K."/>
            <person name="Bauer D.J."/>
            <person name="Caceres C.E."/>
            <person name="Carmel L."/>
            <person name="Casola C."/>
            <person name="Choi J.H."/>
            <person name="Detter J.C."/>
            <person name="Dong Q."/>
            <person name="Dusheyko S."/>
            <person name="Eads B.D."/>
            <person name="Frohlich T."/>
            <person name="Geiler-Samerotte K.A."/>
            <person name="Gerlach D."/>
            <person name="Hatcher P."/>
            <person name="Jogdeo S."/>
            <person name="Krijgsveld J."/>
            <person name="Kriventseva E.V."/>
            <person name="Kultz D."/>
            <person name="Laforsch C."/>
            <person name="Lindquist E."/>
            <person name="Lopez J."/>
            <person name="Manak J.R."/>
            <person name="Muller J."/>
            <person name="Pangilinan J."/>
            <person name="Patwardhan R.P."/>
            <person name="Pitluck S."/>
            <person name="Pritham E.J."/>
            <person name="Rechtsteiner A."/>
            <person name="Rho M."/>
            <person name="Rogozin I.B."/>
            <person name="Sakarya O."/>
            <person name="Salamov A."/>
            <person name="Schaack S."/>
            <person name="Shapiro H."/>
            <person name="Shiga Y."/>
            <person name="Skalitzky C."/>
            <person name="Smith Z."/>
            <person name="Souvorov A."/>
            <person name="Sung W."/>
            <person name="Tang Z."/>
            <person name="Tsuchiya D."/>
            <person name="Tu H."/>
            <person name="Vos H."/>
            <person name="Wang M."/>
            <person name="Wolf Y.I."/>
            <person name="Yamagata H."/>
            <person name="Yamada T."/>
            <person name="Ye Y."/>
            <person name="Shaw J.R."/>
            <person name="Andrews J."/>
            <person name="Crease T.J."/>
            <person name="Tang H."/>
            <person name="Lucas S.M."/>
            <person name="Robertson H.M."/>
            <person name="Bork P."/>
            <person name="Koonin E.V."/>
            <person name="Zdobnov E.M."/>
            <person name="Grigoriev I.V."/>
            <person name="Lynch M."/>
            <person name="Boore J.L."/>
        </authorList>
    </citation>
    <scope>NUCLEOTIDE SEQUENCE [LARGE SCALE GENOMIC DNA]</scope>
</reference>
<evidence type="ECO:0000313" key="2">
    <source>
        <dbReference type="Proteomes" id="UP000000305"/>
    </source>
</evidence>
<dbReference type="PhylomeDB" id="E9G7X4"/>
<accession>E9G7X4</accession>
<dbReference type="PANTHER" id="PTHR33053">
    <property type="entry name" value="PROTEIN, PUTATIVE-RELATED"/>
    <property type="match status" value="1"/>
</dbReference>
<dbReference type="HOGENOM" id="CLU_541068_0_0_1"/>
<dbReference type="Proteomes" id="UP000000305">
    <property type="component" value="Unassembled WGS sequence"/>
</dbReference>
<dbReference type="AlphaFoldDB" id="E9G7X4"/>
<proteinExistence type="predicted"/>
<dbReference type="EMBL" id="GL732534">
    <property type="protein sequence ID" value="EFX84585.1"/>
    <property type="molecule type" value="Genomic_DNA"/>
</dbReference>
<organism evidence="1 2">
    <name type="scientific">Daphnia pulex</name>
    <name type="common">Water flea</name>
    <dbReference type="NCBI Taxonomy" id="6669"/>
    <lineage>
        <taxon>Eukaryota</taxon>
        <taxon>Metazoa</taxon>
        <taxon>Ecdysozoa</taxon>
        <taxon>Arthropoda</taxon>
        <taxon>Crustacea</taxon>
        <taxon>Branchiopoda</taxon>
        <taxon>Diplostraca</taxon>
        <taxon>Cladocera</taxon>
        <taxon>Anomopoda</taxon>
        <taxon>Daphniidae</taxon>
        <taxon>Daphnia</taxon>
    </lineage>
</organism>
<dbReference type="OrthoDB" id="6334079at2759"/>
<sequence length="504" mass="56680">MLTDDELQKVLLVTGSSMRRRKRPLSDLQPTYVSALRKKAFGPSKKNQQRHPATWKKTKSNEDIATSFILEQLGQDHDNRVDSQVQSNDEEDFLLKDTANMEPNNNSRCTLQEDQDENLTFGQMTLIKLLRHFAAFTNQKQEYLTYLLTLLKLYEPVPYYSLLPSTGKELMHIDGSDWPSLTNNFSLRKLPSAVPINDGKYVHFGLENALSGNSAGLIHRDADLLQFVDIYHNNPSILPKELRKRIEAFDVSSTTEKAKAMLRGEKLVSEAENTIERTTPHFKIDINIDDAKLNADTTAATITPILEIIHSVQPNASSPEGTIILLNTSVFIIGFFVGKGKPDDIHTFLKYLIGELCRLSPLSRNSFCSNGRCCTASLRCVIADGPMRSYLKRTKGHSGYWCCDRCIQKGELPNRSVLLRNVNAPLRTDADFLTYHANDFSVDEHLKDPNDRSPFLDINFPMVTGFVIDPMHTVIEGAFGRRLEGFVSVPAEGKLSTAKITEAN</sequence>
<name>E9G7X4_DAPPU</name>
<dbReference type="InParanoid" id="E9G7X4"/>
<gene>
    <name evidence="1" type="ORF">DAPPUDRAFT_314914</name>
</gene>